<keyword evidence="4 7" id="KW-0812">Transmembrane</keyword>
<dbReference type="CDD" id="cd06261">
    <property type="entry name" value="TM_PBP2"/>
    <property type="match status" value="1"/>
</dbReference>
<comment type="caution">
    <text evidence="9">The sequence shown here is derived from an EMBL/GenBank/DDBJ whole genome shotgun (WGS) entry which is preliminary data.</text>
</comment>
<evidence type="ECO:0000256" key="3">
    <source>
        <dbReference type="ARBA" id="ARBA00022475"/>
    </source>
</evidence>
<evidence type="ECO:0000256" key="4">
    <source>
        <dbReference type="ARBA" id="ARBA00022692"/>
    </source>
</evidence>
<accession>A0A939J5F7</accession>
<evidence type="ECO:0000313" key="9">
    <source>
        <dbReference type="EMBL" id="MBO0345770.1"/>
    </source>
</evidence>
<evidence type="ECO:0000256" key="6">
    <source>
        <dbReference type="ARBA" id="ARBA00023136"/>
    </source>
</evidence>
<comment type="subcellular location">
    <subcellularLocation>
        <location evidence="1 7">Cell membrane</location>
        <topology evidence="1 7">Multi-pass membrane protein</topology>
    </subcellularLocation>
</comment>
<feature type="domain" description="ABC transmembrane type-1" evidence="8">
    <location>
        <begin position="180"/>
        <end position="405"/>
    </location>
</feature>
<feature type="transmembrane region" description="Helical" evidence="7">
    <location>
        <begin position="217"/>
        <end position="237"/>
    </location>
</feature>
<dbReference type="PANTHER" id="PTHR30193">
    <property type="entry name" value="ABC TRANSPORTER PERMEASE PROTEIN"/>
    <property type="match status" value="1"/>
</dbReference>
<gene>
    <name evidence="9" type="ORF">J0X15_11115</name>
</gene>
<reference evidence="9" key="1">
    <citation type="submission" date="2021-03" db="EMBL/GenBank/DDBJ databases">
        <title>Roseibium sp. CAU 1637 isolated from Incheon.</title>
        <authorList>
            <person name="Kim W."/>
        </authorList>
    </citation>
    <scope>NUCLEOTIDE SEQUENCE</scope>
    <source>
        <strain evidence="9">CAU 1637</strain>
    </source>
</reference>
<dbReference type="Pfam" id="PF00528">
    <property type="entry name" value="BPD_transp_1"/>
    <property type="match status" value="1"/>
</dbReference>
<keyword evidence="2 7" id="KW-0813">Transport</keyword>
<dbReference type="GO" id="GO:0005886">
    <property type="term" value="C:plasma membrane"/>
    <property type="evidence" value="ECO:0007669"/>
    <property type="project" value="UniProtKB-SubCell"/>
</dbReference>
<feature type="transmembrane region" description="Helical" evidence="7">
    <location>
        <begin position="12"/>
        <end position="34"/>
    </location>
</feature>
<name>A0A939J5F7_9HYPH</name>
<keyword evidence="5 7" id="KW-1133">Transmembrane helix</keyword>
<dbReference type="AlphaFoldDB" id="A0A939J5F7"/>
<dbReference type="InterPro" id="IPR051393">
    <property type="entry name" value="ABC_transporter_permease"/>
</dbReference>
<dbReference type="PANTHER" id="PTHR30193:SF37">
    <property type="entry name" value="INNER MEMBRANE ABC TRANSPORTER PERMEASE PROTEIN YCJO"/>
    <property type="match status" value="1"/>
</dbReference>
<comment type="similarity">
    <text evidence="7">Belongs to the binding-protein-dependent transport system permease family.</text>
</comment>
<feature type="transmembrane region" description="Helical" evidence="7">
    <location>
        <begin position="280"/>
        <end position="303"/>
    </location>
</feature>
<evidence type="ECO:0000256" key="5">
    <source>
        <dbReference type="ARBA" id="ARBA00022989"/>
    </source>
</evidence>
<evidence type="ECO:0000256" key="7">
    <source>
        <dbReference type="RuleBase" id="RU363032"/>
    </source>
</evidence>
<dbReference type="InterPro" id="IPR000515">
    <property type="entry name" value="MetI-like"/>
</dbReference>
<keyword evidence="10" id="KW-1185">Reference proteome</keyword>
<dbReference type="PROSITE" id="PS50928">
    <property type="entry name" value="ABC_TM1"/>
    <property type="match status" value="1"/>
</dbReference>
<dbReference type="GO" id="GO:0055085">
    <property type="term" value="P:transmembrane transport"/>
    <property type="evidence" value="ECO:0007669"/>
    <property type="project" value="InterPro"/>
</dbReference>
<dbReference type="Proteomes" id="UP000664779">
    <property type="component" value="Unassembled WGS sequence"/>
</dbReference>
<dbReference type="Gene3D" id="1.10.3720.10">
    <property type="entry name" value="MetI-like"/>
    <property type="match status" value="1"/>
</dbReference>
<dbReference type="EMBL" id="JAFLNF010000004">
    <property type="protein sequence ID" value="MBO0345770.1"/>
    <property type="molecule type" value="Genomic_DNA"/>
</dbReference>
<organism evidence="9 10">
    <name type="scientific">Roseibium limicola</name>
    <dbReference type="NCBI Taxonomy" id="2816037"/>
    <lineage>
        <taxon>Bacteria</taxon>
        <taxon>Pseudomonadati</taxon>
        <taxon>Pseudomonadota</taxon>
        <taxon>Alphaproteobacteria</taxon>
        <taxon>Hyphomicrobiales</taxon>
        <taxon>Stappiaceae</taxon>
        <taxon>Roseibium</taxon>
    </lineage>
</organism>
<feature type="transmembrane region" description="Helical" evidence="7">
    <location>
        <begin position="184"/>
        <end position="205"/>
    </location>
</feature>
<keyword evidence="6 7" id="KW-0472">Membrane</keyword>
<evidence type="ECO:0000313" key="10">
    <source>
        <dbReference type="Proteomes" id="UP000664779"/>
    </source>
</evidence>
<dbReference type="SUPFAM" id="SSF161098">
    <property type="entry name" value="MetI-like"/>
    <property type="match status" value="1"/>
</dbReference>
<feature type="transmembrane region" description="Helical" evidence="7">
    <location>
        <begin position="384"/>
        <end position="408"/>
    </location>
</feature>
<proteinExistence type="inferred from homology"/>
<dbReference type="InterPro" id="IPR035906">
    <property type="entry name" value="MetI-like_sf"/>
</dbReference>
<evidence type="ECO:0000259" key="8">
    <source>
        <dbReference type="PROSITE" id="PS50928"/>
    </source>
</evidence>
<keyword evidence="3" id="KW-1003">Cell membrane</keyword>
<protein>
    <submittedName>
        <fullName evidence="9">Sugar ABC transporter permease</fullName>
    </submittedName>
</protein>
<feature type="transmembrane region" description="Helical" evidence="7">
    <location>
        <begin position="327"/>
        <end position="349"/>
    </location>
</feature>
<evidence type="ECO:0000256" key="2">
    <source>
        <dbReference type="ARBA" id="ARBA00022448"/>
    </source>
</evidence>
<evidence type="ECO:0000256" key="1">
    <source>
        <dbReference type="ARBA" id="ARBA00004651"/>
    </source>
</evidence>
<sequence length="415" mass="46059">MQRRESRLAYLMLAPTFLIVLAIVLGPLLANFWISVKPVGLADLRPPSVLINERVRGGPENPGDAATLEYRLRNSTQDKEIRAVMLEDRIPDGFSVTSVPEVCTLTDDLLSCDLGTVPGKWRERLKVEGTVDQAFLDTEDPEDIHAAVVSGDADNILTNFDFTLENFARVFDNDEFWSVLRVTFYYTIFGTGGALVMGLFAAQLLHTSFKGRGFLRGLFLFPYVSPVIAVAFTWLVLFDPFSGTVNALVTKMGVADQAINFFGQRSLDLSLFGLTIEFPLALSTVIAFEAWRYFPLSFLFILARMQSMNTDVYEAAEMDGATPLQQFWYISLPQLMGILSVLFLLRFIWTFNKFDDIFLLTGGNAGTRTLTVDVYEQGFALSNLGAGAAVAVVVFVVLVAFATLFLTFSPKEEGL</sequence>